<proteinExistence type="predicted"/>
<gene>
    <name evidence="4" type="ORF">H9870_09360</name>
</gene>
<dbReference type="GO" id="GO:0008239">
    <property type="term" value="F:dipeptidyl-peptidase activity"/>
    <property type="evidence" value="ECO:0007669"/>
    <property type="project" value="InterPro"/>
</dbReference>
<dbReference type="NCBIfam" id="TIGR00976">
    <property type="entry name" value="CocE_NonD"/>
    <property type="match status" value="1"/>
</dbReference>
<dbReference type="InterPro" id="IPR029058">
    <property type="entry name" value="AB_hydrolase_fold"/>
</dbReference>
<dbReference type="EMBL" id="DXGC01000077">
    <property type="protein sequence ID" value="HIW91852.1"/>
    <property type="molecule type" value="Genomic_DNA"/>
</dbReference>
<dbReference type="Pfam" id="PF02129">
    <property type="entry name" value="Peptidase_S15"/>
    <property type="match status" value="1"/>
</dbReference>
<accession>A0A9D1RS84</accession>
<dbReference type="InterPro" id="IPR013736">
    <property type="entry name" value="Xaa-Pro_dipept_C"/>
</dbReference>
<evidence type="ECO:0000256" key="2">
    <source>
        <dbReference type="SAM" id="MobiDB-lite"/>
    </source>
</evidence>
<evidence type="ECO:0000259" key="3">
    <source>
        <dbReference type="SMART" id="SM00939"/>
    </source>
</evidence>
<comment type="caution">
    <text evidence="4">The sequence shown here is derived from an EMBL/GenBank/DDBJ whole genome shotgun (WGS) entry which is preliminary data.</text>
</comment>
<dbReference type="Pfam" id="PF08530">
    <property type="entry name" value="PepX_C"/>
    <property type="match status" value="1"/>
</dbReference>
<dbReference type="SMART" id="SM00939">
    <property type="entry name" value="PepX_C"/>
    <property type="match status" value="1"/>
</dbReference>
<dbReference type="Proteomes" id="UP000824190">
    <property type="component" value="Unassembled WGS sequence"/>
</dbReference>
<feature type="region of interest" description="Disordered" evidence="2">
    <location>
        <begin position="370"/>
        <end position="390"/>
    </location>
</feature>
<evidence type="ECO:0000313" key="4">
    <source>
        <dbReference type="EMBL" id="HIW91852.1"/>
    </source>
</evidence>
<dbReference type="AlphaFoldDB" id="A0A9D1RS84"/>
<organism evidence="4 5">
    <name type="scientific">Candidatus Corynebacterium avicola</name>
    <dbReference type="NCBI Taxonomy" id="2838527"/>
    <lineage>
        <taxon>Bacteria</taxon>
        <taxon>Bacillati</taxon>
        <taxon>Actinomycetota</taxon>
        <taxon>Actinomycetes</taxon>
        <taxon>Mycobacteriales</taxon>
        <taxon>Corynebacteriaceae</taxon>
        <taxon>Corynebacterium</taxon>
    </lineage>
</organism>
<evidence type="ECO:0000256" key="1">
    <source>
        <dbReference type="ARBA" id="ARBA00022801"/>
    </source>
</evidence>
<reference evidence="4" key="2">
    <citation type="submission" date="2021-04" db="EMBL/GenBank/DDBJ databases">
        <authorList>
            <person name="Gilroy R."/>
        </authorList>
    </citation>
    <scope>NUCLEOTIDE SEQUENCE</scope>
    <source>
        <strain evidence="4">CHK32-1732</strain>
    </source>
</reference>
<dbReference type="Gene3D" id="2.60.120.260">
    <property type="entry name" value="Galactose-binding domain-like"/>
    <property type="match status" value="1"/>
</dbReference>
<dbReference type="InterPro" id="IPR005674">
    <property type="entry name" value="CocE/Ser_esterase"/>
</dbReference>
<sequence>MPRLRPPFIDRLFARRSRLPRPTPWEKEEVRIPLRDGVHLAADLYTPTVPSKGVVLVRTPYGRGMAMGMGFARVWAGQGYTVVYVASRGTNGSSGTFDPMRTETADGHDVVAWLREQSWYPGTFATFGHSYLGYTQWSILADPPEDLVASVVMEGPHDFSRHAWGTGSFHYDIFGWSQQVRLLHNRRPGDLLAALRDRSARKAAVSAVPVLPAATAAFDASAPWLRERLEHPDLDDPFVAPMQHADALKASTVPTLIIAGWQDIFLVQSMEQYRTLRDRGVTVRLVSGAWGHLDMDSAVIRPAVLNWLDAHLAGVARAYEGVDVEFTPAGEWRHLDQWPPAGAGELVLHPATGGVLADEAPDAATASFLFDPADPTPSSGGNEMSGGGYREDSYLVERPDVLTFDTAVLDRDVTLAGAPRLTLRHTAELPDVDLFVRVSDVDGKGRSTNVTETFRRVVGEHDSVELDLLDTAHVFTAGHRIRLSVAGGWFPFYSRNPGNGENPLTADVLHPNRHTVTFGEGTALTLPTVD</sequence>
<dbReference type="Gene3D" id="1.10.3020.10">
    <property type="entry name" value="alpha-amino acid ester hydrolase ( Helical cap domain)"/>
    <property type="match status" value="1"/>
</dbReference>
<dbReference type="SUPFAM" id="SSF53474">
    <property type="entry name" value="alpha/beta-Hydrolases"/>
    <property type="match status" value="1"/>
</dbReference>
<dbReference type="SUPFAM" id="SSF49785">
    <property type="entry name" value="Galactose-binding domain-like"/>
    <property type="match status" value="1"/>
</dbReference>
<name>A0A9D1RS84_9CORY</name>
<dbReference type="InterPro" id="IPR050585">
    <property type="entry name" value="Xaa-Pro_dipeptidyl-ppase/CocE"/>
</dbReference>
<feature type="domain" description="Xaa-Pro dipeptidyl-peptidase C-terminal" evidence="3">
    <location>
        <begin position="305"/>
        <end position="527"/>
    </location>
</feature>
<reference evidence="4" key="1">
    <citation type="journal article" date="2021" name="PeerJ">
        <title>Extensive microbial diversity within the chicken gut microbiome revealed by metagenomics and culture.</title>
        <authorList>
            <person name="Gilroy R."/>
            <person name="Ravi A."/>
            <person name="Getino M."/>
            <person name="Pursley I."/>
            <person name="Horton D.L."/>
            <person name="Alikhan N.F."/>
            <person name="Baker D."/>
            <person name="Gharbi K."/>
            <person name="Hall N."/>
            <person name="Watson M."/>
            <person name="Adriaenssens E.M."/>
            <person name="Foster-Nyarko E."/>
            <person name="Jarju S."/>
            <person name="Secka A."/>
            <person name="Antonio M."/>
            <person name="Oren A."/>
            <person name="Chaudhuri R.R."/>
            <person name="La Ragione R."/>
            <person name="Hildebrand F."/>
            <person name="Pallen M.J."/>
        </authorList>
    </citation>
    <scope>NUCLEOTIDE SEQUENCE</scope>
    <source>
        <strain evidence="4">CHK32-1732</strain>
    </source>
</reference>
<evidence type="ECO:0000313" key="5">
    <source>
        <dbReference type="Proteomes" id="UP000824190"/>
    </source>
</evidence>
<dbReference type="InterPro" id="IPR008979">
    <property type="entry name" value="Galactose-bd-like_sf"/>
</dbReference>
<protein>
    <submittedName>
        <fullName evidence="4">CocE/NonD family hydrolase</fullName>
    </submittedName>
</protein>
<dbReference type="PANTHER" id="PTHR43056">
    <property type="entry name" value="PEPTIDASE S9 PROLYL OLIGOPEPTIDASE"/>
    <property type="match status" value="1"/>
</dbReference>
<dbReference type="PANTHER" id="PTHR43056:SF10">
    <property type="entry name" value="COCE_NOND FAMILY, PUTATIVE (AFU_ORTHOLOGUE AFUA_7G00600)-RELATED"/>
    <property type="match status" value="1"/>
</dbReference>
<dbReference type="Gene3D" id="3.40.50.1820">
    <property type="entry name" value="alpha/beta hydrolase"/>
    <property type="match status" value="1"/>
</dbReference>
<keyword evidence="1 4" id="KW-0378">Hydrolase</keyword>
<dbReference type="InterPro" id="IPR000383">
    <property type="entry name" value="Xaa-Pro-like_dom"/>
</dbReference>